<reference evidence="2 3" key="1">
    <citation type="submission" date="2017-10" db="EMBL/GenBank/DDBJ databases">
        <title>Comparative genomics in systemic dimorphic fungi from Ajellomycetaceae.</title>
        <authorList>
            <person name="Munoz J.F."/>
            <person name="Mcewen J.G."/>
            <person name="Clay O.K."/>
            <person name="Cuomo C.A."/>
        </authorList>
    </citation>
    <scope>NUCLEOTIDE SEQUENCE [LARGE SCALE GENOMIC DNA]</scope>
    <source>
        <strain evidence="2 3">UAMH5409</strain>
    </source>
</reference>
<dbReference type="InterPro" id="IPR029058">
    <property type="entry name" value="AB_hydrolase_fold"/>
</dbReference>
<dbReference type="AlphaFoldDB" id="A0A2B7YDM9"/>
<protein>
    <recommendedName>
        <fullName evidence="1">AB hydrolase-1 domain-containing protein</fullName>
    </recommendedName>
</protein>
<evidence type="ECO:0000313" key="3">
    <source>
        <dbReference type="Proteomes" id="UP000223968"/>
    </source>
</evidence>
<evidence type="ECO:0000313" key="2">
    <source>
        <dbReference type="EMBL" id="PGH18982.1"/>
    </source>
</evidence>
<dbReference type="InterPro" id="IPR000073">
    <property type="entry name" value="AB_hydrolase_1"/>
</dbReference>
<gene>
    <name evidence="2" type="ORF">AJ79_00015</name>
</gene>
<dbReference type="Gene3D" id="3.40.50.1820">
    <property type="entry name" value="alpha/beta hydrolase"/>
    <property type="match status" value="1"/>
</dbReference>
<dbReference type="EMBL" id="PDNB01000001">
    <property type="protein sequence ID" value="PGH18982.1"/>
    <property type="molecule type" value="Genomic_DNA"/>
</dbReference>
<keyword evidence="3" id="KW-1185">Reference proteome</keyword>
<dbReference type="SUPFAM" id="SSF53474">
    <property type="entry name" value="alpha/beta-Hydrolases"/>
    <property type="match status" value="1"/>
</dbReference>
<feature type="domain" description="AB hydrolase-1" evidence="1">
    <location>
        <begin position="55"/>
        <end position="309"/>
    </location>
</feature>
<name>A0A2B7YDM9_9EURO</name>
<organism evidence="2 3">
    <name type="scientific">Helicocarpus griseus UAMH5409</name>
    <dbReference type="NCBI Taxonomy" id="1447875"/>
    <lineage>
        <taxon>Eukaryota</taxon>
        <taxon>Fungi</taxon>
        <taxon>Dikarya</taxon>
        <taxon>Ascomycota</taxon>
        <taxon>Pezizomycotina</taxon>
        <taxon>Eurotiomycetes</taxon>
        <taxon>Eurotiomycetidae</taxon>
        <taxon>Onygenales</taxon>
        <taxon>Ajellomycetaceae</taxon>
        <taxon>Helicocarpus</taxon>
    </lineage>
</organism>
<sequence length="323" mass="36171">MEPTNTDWEHGEHEGLVKIANHCLFLSVYGPDRLPGEPIVIIIPNVATSIKQWSAVRKVLQPTIRTLLYDRSGLGDSEEMPNPTAPTAENLALELDVLLAEAKIKPPFVIVCHSYGGIIAREFLAIKRFKGETRHIVGMVFVEGDQEKTTELRPDDNLRALSEGQDLLEVTGLRNDMVLSEEERQSISKEAETEKYQETAEAEASQVIDSYRELGEKKQLDEEPPILESFPVSVLKGNIVRDHERIHAGAVREGKGTFEQHLGGLRKIALYREIDEILQKENLNLSTTSSFSVAERSGHNIHLTEPEAILKEAQWVLKNIRGG</sequence>
<dbReference type="Pfam" id="PF12697">
    <property type="entry name" value="Abhydrolase_6"/>
    <property type="match status" value="1"/>
</dbReference>
<proteinExistence type="predicted"/>
<comment type="caution">
    <text evidence="2">The sequence shown here is derived from an EMBL/GenBank/DDBJ whole genome shotgun (WGS) entry which is preliminary data.</text>
</comment>
<evidence type="ECO:0000259" key="1">
    <source>
        <dbReference type="Pfam" id="PF12697"/>
    </source>
</evidence>
<dbReference type="Proteomes" id="UP000223968">
    <property type="component" value="Unassembled WGS sequence"/>
</dbReference>
<dbReference type="OrthoDB" id="294702at2759"/>
<accession>A0A2B7YDM9</accession>